<accession>A0A4R0RWX1</accession>
<dbReference type="GO" id="GO:0020037">
    <property type="term" value="F:heme binding"/>
    <property type="evidence" value="ECO:0007669"/>
    <property type="project" value="InterPro"/>
</dbReference>
<evidence type="ECO:0000256" key="1">
    <source>
        <dbReference type="ARBA" id="ARBA00001971"/>
    </source>
</evidence>
<keyword evidence="12" id="KW-1185">Reference proteome</keyword>
<keyword evidence="10" id="KW-0812">Transmembrane</keyword>
<dbReference type="Gene3D" id="1.10.630.10">
    <property type="entry name" value="Cytochrome P450"/>
    <property type="match status" value="1"/>
</dbReference>
<name>A0A4R0RWX1_9APHY</name>
<evidence type="ECO:0000256" key="2">
    <source>
        <dbReference type="ARBA" id="ARBA00005179"/>
    </source>
</evidence>
<evidence type="ECO:0000256" key="9">
    <source>
        <dbReference type="RuleBase" id="RU000461"/>
    </source>
</evidence>
<dbReference type="GO" id="GO:0004497">
    <property type="term" value="F:monooxygenase activity"/>
    <property type="evidence" value="ECO:0007669"/>
    <property type="project" value="UniProtKB-KW"/>
</dbReference>
<evidence type="ECO:0000313" key="12">
    <source>
        <dbReference type="Proteomes" id="UP000292702"/>
    </source>
</evidence>
<dbReference type="OrthoDB" id="6692864at2759"/>
<keyword evidence="8 9" id="KW-0349">Heme</keyword>
<proteinExistence type="inferred from homology"/>
<dbReference type="InterPro" id="IPR050121">
    <property type="entry name" value="Cytochrome_P450_monoxygenase"/>
</dbReference>
<feature type="transmembrane region" description="Helical" evidence="10">
    <location>
        <begin position="29"/>
        <end position="49"/>
    </location>
</feature>
<protein>
    <recommendedName>
        <fullName evidence="13">Cytochrome P450</fullName>
    </recommendedName>
</protein>
<dbReference type="SUPFAM" id="SSF48264">
    <property type="entry name" value="Cytochrome P450"/>
    <property type="match status" value="1"/>
</dbReference>
<comment type="caution">
    <text evidence="11">The sequence shown here is derived from an EMBL/GenBank/DDBJ whole genome shotgun (WGS) entry which is preliminary data.</text>
</comment>
<dbReference type="AlphaFoldDB" id="A0A4R0RWX1"/>
<dbReference type="InterPro" id="IPR036396">
    <property type="entry name" value="Cyt_P450_sf"/>
</dbReference>
<sequence length="544" mass="60211">MVLGSLGVKSSVLGVGLIVYLIYKTFEPASVPVTLALLVVLPGLLTAMVQNQFDNIFLAIAEVYGGYWTILVICVAGYRVSPVHPLATFPGPLQCKVSKLWVTYKATHGNLHKYVHELHAKYGDVAPTSSQYVMQTQLNRSCGTHRKAHNGSVSQLDGITDMSVYPKRRKPWNRGTSVAAVKGYEEFLVSVLRELISALEQRQGQAINLPAWMVYTAFDFMGEMSLSRQFNNVMAGSDTTGFIGAIEVGVNQLAWISHIPWCAPFMPLLGKMLGDSGSWRSVQKIGSEAVRARIEAGSGRRDLFHHLMDGDDLEDDKPAIETVASDGILAIIAGSDTAATALSHVFYFLLRDPKCMERLREEVQSVYPGATDTMLDFAKQADMPYLNACINEALRLNPPVLSGLQKQVIKATTIGSYFIPEGTVASAHHYSMHRDPRYFYPLPDQFWPERWLIQDTYTLPSGEVVTKDQLVHNKSVFVPFSIGMRSCPGKSIAMLEMRAVLCALVQKFEVTAAPGSSLEEWEGNMRDVFITFLGPLMVNVKARY</sequence>
<reference evidence="11 12" key="1">
    <citation type="submission" date="2018-11" db="EMBL/GenBank/DDBJ databases">
        <title>Genome assembly of Steccherinum ochraceum LE-BIN_3174, the white-rot fungus of the Steccherinaceae family (The Residual Polyporoid clade, Polyporales, Basidiomycota).</title>
        <authorList>
            <person name="Fedorova T.V."/>
            <person name="Glazunova O.A."/>
            <person name="Landesman E.O."/>
            <person name="Moiseenko K.V."/>
            <person name="Psurtseva N.V."/>
            <person name="Savinova O.S."/>
            <person name="Shakhova N.V."/>
            <person name="Tyazhelova T.V."/>
            <person name="Vasina D.V."/>
        </authorList>
    </citation>
    <scope>NUCLEOTIDE SEQUENCE [LARGE SCALE GENOMIC DNA]</scope>
    <source>
        <strain evidence="11 12">LE-BIN_3174</strain>
    </source>
</reference>
<dbReference type="InterPro" id="IPR017972">
    <property type="entry name" value="Cyt_P450_CS"/>
</dbReference>
<dbReference type="InterPro" id="IPR001128">
    <property type="entry name" value="Cyt_P450"/>
</dbReference>
<evidence type="ECO:0008006" key="13">
    <source>
        <dbReference type="Google" id="ProtNLM"/>
    </source>
</evidence>
<dbReference type="InterPro" id="IPR002401">
    <property type="entry name" value="Cyt_P450_E_grp-I"/>
</dbReference>
<dbReference type="EMBL" id="RWJN01000098">
    <property type="protein sequence ID" value="TCD67414.1"/>
    <property type="molecule type" value="Genomic_DNA"/>
</dbReference>
<keyword evidence="5 9" id="KW-0560">Oxidoreductase</keyword>
<evidence type="ECO:0000256" key="10">
    <source>
        <dbReference type="SAM" id="Phobius"/>
    </source>
</evidence>
<evidence type="ECO:0000313" key="11">
    <source>
        <dbReference type="EMBL" id="TCD67414.1"/>
    </source>
</evidence>
<evidence type="ECO:0000256" key="5">
    <source>
        <dbReference type="ARBA" id="ARBA00023002"/>
    </source>
</evidence>
<evidence type="ECO:0000256" key="8">
    <source>
        <dbReference type="PIRSR" id="PIRSR602401-1"/>
    </source>
</evidence>
<dbReference type="PRINTS" id="PR00463">
    <property type="entry name" value="EP450I"/>
</dbReference>
<organism evidence="11 12">
    <name type="scientific">Steccherinum ochraceum</name>
    <dbReference type="NCBI Taxonomy" id="92696"/>
    <lineage>
        <taxon>Eukaryota</taxon>
        <taxon>Fungi</taxon>
        <taxon>Dikarya</taxon>
        <taxon>Basidiomycota</taxon>
        <taxon>Agaricomycotina</taxon>
        <taxon>Agaricomycetes</taxon>
        <taxon>Polyporales</taxon>
        <taxon>Steccherinaceae</taxon>
        <taxon>Steccherinum</taxon>
    </lineage>
</organism>
<evidence type="ECO:0000256" key="7">
    <source>
        <dbReference type="ARBA" id="ARBA00023033"/>
    </source>
</evidence>
<keyword evidence="6 8" id="KW-0408">Iron</keyword>
<feature type="transmembrane region" description="Helical" evidence="10">
    <location>
        <begin position="7"/>
        <end position="23"/>
    </location>
</feature>
<keyword evidence="10" id="KW-1133">Transmembrane helix</keyword>
<comment type="similarity">
    <text evidence="3 9">Belongs to the cytochrome P450 family.</text>
</comment>
<evidence type="ECO:0000256" key="6">
    <source>
        <dbReference type="ARBA" id="ARBA00023004"/>
    </source>
</evidence>
<evidence type="ECO:0000256" key="3">
    <source>
        <dbReference type="ARBA" id="ARBA00010617"/>
    </source>
</evidence>
<keyword evidence="7 9" id="KW-0503">Monooxygenase</keyword>
<keyword evidence="4 8" id="KW-0479">Metal-binding</keyword>
<comment type="pathway">
    <text evidence="2">Secondary metabolite biosynthesis.</text>
</comment>
<dbReference type="GO" id="GO:0016705">
    <property type="term" value="F:oxidoreductase activity, acting on paired donors, with incorporation or reduction of molecular oxygen"/>
    <property type="evidence" value="ECO:0007669"/>
    <property type="project" value="InterPro"/>
</dbReference>
<dbReference type="PRINTS" id="PR00385">
    <property type="entry name" value="P450"/>
</dbReference>
<evidence type="ECO:0000256" key="4">
    <source>
        <dbReference type="ARBA" id="ARBA00022723"/>
    </source>
</evidence>
<dbReference type="STRING" id="92696.A0A4R0RWX1"/>
<dbReference type="PANTHER" id="PTHR24305:SF187">
    <property type="entry name" value="P450, PUTATIVE (EUROFUNG)-RELATED"/>
    <property type="match status" value="1"/>
</dbReference>
<comment type="cofactor">
    <cofactor evidence="1 8">
        <name>heme</name>
        <dbReference type="ChEBI" id="CHEBI:30413"/>
    </cofactor>
</comment>
<feature type="transmembrane region" description="Helical" evidence="10">
    <location>
        <begin position="56"/>
        <end position="78"/>
    </location>
</feature>
<dbReference type="Pfam" id="PF00067">
    <property type="entry name" value="p450"/>
    <property type="match status" value="1"/>
</dbReference>
<dbReference type="PANTHER" id="PTHR24305">
    <property type="entry name" value="CYTOCHROME P450"/>
    <property type="match status" value="1"/>
</dbReference>
<keyword evidence="10" id="KW-0472">Membrane</keyword>
<dbReference type="GO" id="GO:0005506">
    <property type="term" value="F:iron ion binding"/>
    <property type="evidence" value="ECO:0007669"/>
    <property type="project" value="InterPro"/>
</dbReference>
<dbReference type="Proteomes" id="UP000292702">
    <property type="component" value="Unassembled WGS sequence"/>
</dbReference>
<dbReference type="PROSITE" id="PS00086">
    <property type="entry name" value="CYTOCHROME_P450"/>
    <property type="match status" value="1"/>
</dbReference>
<gene>
    <name evidence="11" type="ORF">EIP91_012386</name>
</gene>
<feature type="binding site" description="axial binding residue" evidence="8">
    <location>
        <position position="487"/>
    </location>
    <ligand>
        <name>heme</name>
        <dbReference type="ChEBI" id="CHEBI:30413"/>
    </ligand>
    <ligandPart>
        <name>Fe</name>
        <dbReference type="ChEBI" id="CHEBI:18248"/>
    </ligandPart>
</feature>